<dbReference type="InterPro" id="IPR013320">
    <property type="entry name" value="ConA-like_dom_sf"/>
</dbReference>
<dbReference type="SUPFAM" id="SSF49899">
    <property type="entry name" value="Concanavalin A-like lectins/glucanases"/>
    <property type="match status" value="1"/>
</dbReference>
<dbReference type="Gene3D" id="2.60.120.200">
    <property type="match status" value="1"/>
</dbReference>
<comment type="caution">
    <text evidence="3">The sequence shown here is derived from an EMBL/GenBank/DDBJ whole genome shotgun (WGS) entry which is preliminary data.</text>
</comment>
<dbReference type="EMBL" id="SOBT01000008">
    <property type="protein sequence ID" value="TDU30675.1"/>
    <property type="molecule type" value="Genomic_DNA"/>
</dbReference>
<name>A0A4S3K108_9GAMM</name>
<evidence type="ECO:0000259" key="2">
    <source>
        <dbReference type="Pfam" id="PF08787"/>
    </source>
</evidence>
<dbReference type="OrthoDB" id="1113844at2"/>
<protein>
    <submittedName>
        <fullName evidence="3">Poly(Beta-D-mannuronate) lyase</fullName>
    </submittedName>
</protein>
<evidence type="ECO:0000313" key="3">
    <source>
        <dbReference type="EMBL" id="TDU30675.1"/>
    </source>
</evidence>
<sequence length="298" mass="31008">MNSFFQLGAFRAVALGLGAPLLVSCAGAFHSADPGTVSLGTSSGVVLPSAPLSGKAPPSVNFDLSNWKLMLPSGEAIAPDTLVKGYQREGLFYTDPGTGGMSFKAPNLAGQATPDKYSRTELRQALAVPDPAKGDASDWTTSVGGTLKARVRVDAVSSSGDETKTGRVILGQIQGPATEVVQLYFEKLPNEAKGRVYVGTDKVWMGATAQSEDIISNRAGGGIGLGEAFNYEIRLKGLSLAVIVEPPEGATAVFTQRIDPGYEGKALYFEAGVLNPNDAGNAGDFAQATFFNLEASNP</sequence>
<organism evidence="3 4">
    <name type="scientific">Panacagrimonas perspica</name>
    <dbReference type="NCBI Taxonomy" id="381431"/>
    <lineage>
        <taxon>Bacteria</taxon>
        <taxon>Pseudomonadati</taxon>
        <taxon>Pseudomonadota</taxon>
        <taxon>Gammaproteobacteria</taxon>
        <taxon>Nevskiales</taxon>
        <taxon>Nevskiaceae</taxon>
        <taxon>Panacagrimonas</taxon>
    </lineage>
</organism>
<dbReference type="Proteomes" id="UP000295341">
    <property type="component" value="Unassembled WGS sequence"/>
</dbReference>
<dbReference type="RefSeq" id="WP_133879330.1">
    <property type="nucleotide sequence ID" value="NZ_MWIN01000023.1"/>
</dbReference>
<dbReference type="Pfam" id="PF08787">
    <property type="entry name" value="Alginate_lyase2"/>
    <property type="match status" value="1"/>
</dbReference>
<proteinExistence type="predicted"/>
<gene>
    <name evidence="3" type="ORF">DFR24_0024</name>
</gene>
<reference evidence="3 4" key="1">
    <citation type="submission" date="2019-03" db="EMBL/GenBank/DDBJ databases">
        <title>Genomic Encyclopedia of Type Strains, Phase IV (KMG-IV): sequencing the most valuable type-strain genomes for metagenomic binning, comparative biology and taxonomic classification.</title>
        <authorList>
            <person name="Goeker M."/>
        </authorList>
    </citation>
    <scope>NUCLEOTIDE SEQUENCE [LARGE SCALE GENOMIC DNA]</scope>
    <source>
        <strain evidence="3 4">DSM 26377</strain>
    </source>
</reference>
<dbReference type="GO" id="GO:0016829">
    <property type="term" value="F:lyase activity"/>
    <property type="evidence" value="ECO:0007669"/>
    <property type="project" value="UniProtKB-KW"/>
</dbReference>
<feature type="signal peptide" evidence="1">
    <location>
        <begin position="1"/>
        <end position="28"/>
    </location>
</feature>
<dbReference type="AlphaFoldDB" id="A0A4S3K108"/>
<keyword evidence="4" id="KW-1185">Reference proteome</keyword>
<feature type="domain" description="Alginate lyase 2" evidence="2">
    <location>
        <begin position="62"/>
        <end position="296"/>
    </location>
</feature>
<keyword evidence="3" id="KW-0456">Lyase</keyword>
<keyword evidence="1" id="KW-0732">Signal</keyword>
<evidence type="ECO:0000313" key="4">
    <source>
        <dbReference type="Proteomes" id="UP000295341"/>
    </source>
</evidence>
<feature type="chain" id="PRO_5030100144" evidence="1">
    <location>
        <begin position="29"/>
        <end position="298"/>
    </location>
</feature>
<evidence type="ECO:0000256" key="1">
    <source>
        <dbReference type="SAM" id="SignalP"/>
    </source>
</evidence>
<dbReference type="InterPro" id="IPR014895">
    <property type="entry name" value="Alginate_lyase_2"/>
</dbReference>
<accession>A0A4S3K108</accession>